<evidence type="ECO:0000256" key="1">
    <source>
        <dbReference type="SAM" id="MobiDB-lite"/>
    </source>
</evidence>
<sequence>MAIAGAVFRAQGFGGLVTERLHAAGLKSHAPKLLAACAVLFSISVAGCARNPAQGEFNSAQREVKAPPTRAVVRARRPSEQRRYSEPRIRRPDPALLSPQPAPDCEFRVSDLKTVDPDRWARLKVEYERQCYQDAEKAARDRLILLQASATCEIEPTRQRTPIR</sequence>
<feature type="region of interest" description="Disordered" evidence="1">
    <location>
        <begin position="56"/>
        <end position="102"/>
    </location>
</feature>
<gene>
    <name evidence="2" type="ORF">CQ12_20935</name>
</gene>
<evidence type="ECO:0000313" key="3">
    <source>
        <dbReference type="Proteomes" id="UP000050863"/>
    </source>
</evidence>
<dbReference type="STRING" id="280332.CQ12_20935"/>
<organism evidence="2 3">
    <name type="scientific">Bradyrhizobium jicamae</name>
    <dbReference type="NCBI Taxonomy" id="280332"/>
    <lineage>
        <taxon>Bacteria</taxon>
        <taxon>Pseudomonadati</taxon>
        <taxon>Pseudomonadota</taxon>
        <taxon>Alphaproteobacteria</taxon>
        <taxon>Hyphomicrobiales</taxon>
        <taxon>Nitrobacteraceae</taxon>
        <taxon>Bradyrhizobium</taxon>
    </lineage>
</organism>
<protein>
    <submittedName>
        <fullName evidence="2">Uncharacterized protein</fullName>
    </submittedName>
</protein>
<accession>A0A0R3KFN9</accession>
<comment type="caution">
    <text evidence="2">The sequence shown here is derived from an EMBL/GenBank/DDBJ whole genome shotgun (WGS) entry which is preliminary data.</text>
</comment>
<feature type="compositionally biased region" description="Basic and acidic residues" evidence="1">
    <location>
        <begin position="77"/>
        <end position="93"/>
    </location>
</feature>
<keyword evidence="3" id="KW-1185">Reference proteome</keyword>
<dbReference type="Proteomes" id="UP000050863">
    <property type="component" value="Unassembled WGS sequence"/>
</dbReference>
<dbReference type="AlphaFoldDB" id="A0A0R3KFN9"/>
<dbReference type="RefSeq" id="WP_057840582.1">
    <property type="nucleotide sequence ID" value="NZ_LLXZ01000220.1"/>
</dbReference>
<name>A0A0R3KFN9_9BRAD</name>
<proteinExistence type="predicted"/>
<reference evidence="2 3" key="1">
    <citation type="submission" date="2014-03" db="EMBL/GenBank/DDBJ databases">
        <title>Bradyrhizobium valentinum sp. nov., isolated from effective nodules of Lupinus mariae-josephae, a lupine endemic of basic-lime soils in Eastern Spain.</title>
        <authorList>
            <person name="Duran D."/>
            <person name="Rey L."/>
            <person name="Navarro A."/>
            <person name="Busquets A."/>
            <person name="Imperial J."/>
            <person name="Ruiz-Argueso T."/>
        </authorList>
    </citation>
    <scope>NUCLEOTIDE SEQUENCE [LARGE SCALE GENOMIC DNA]</scope>
    <source>
        <strain evidence="2 3">PAC68</strain>
    </source>
</reference>
<evidence type="ECO:0000313" key="2">
    <source>
        <dbReference type="EMBL" id="KRQ94074.1"/>
    </source>
</evidence>
<dbReference type="OrthoDB" id="8232782at2"/>
<dbReference type="EMBL" id="LLXZ01000220">
    <property type="protein sequence ID" value="KRQ94074.1"/>
    <property type="molecule type" value="Genomic_DNA"/>
</dbReference>